<dbReference type="PANTHER" id="PTHR13799:SF13">
    <property type="entry name" value="NIF3-LIKE PROTEIN 1"/>
    <property type="match status" value="1"/>
</dbReference>
<organism evidence="3 4">
    <name type="scientific">Piptocephalis cylindrospora</name>
    <dbReference type="NCBI Taxonomy" id="1907219"/>
    <lineage>
        <taxon>Eukaryota</taxon>
        <taxon>Fungi</taxon>
        <taxon>Fungi incertae sedis</taxon>
        <taxon>Zoopagomycota</taxon>
        <taxon>Zoopagomycotina</taxon>
        <taxon>Zoopagomycetes</taxon>
        <taxon>Zoopagales</taxon>
        <taxon>Piptocephalidaceae</taxon>
        <taxon>Piptocephalis</taxon>
    </lineage>
</organism>
<dbReference type="InterPro" id="IPR036069">
    <property type="entry name" value="DUF34/NIF3_sf"/>
</dbReference>
<name>A0A4V1IXL6_9FUNG</name>
<dbReference type="AlphaFoldDB" id="A0A4V1IXL6"/>
<dbReference type="GO" id="GO:0046872">
    <property type="term" value="F:metal ion binding"/>
    <property type="evidence" value="ECO:0007669"/>
    <property type="project" value="UniProtKB-KW"/>
</dbReference>
<gene>
    <name evidence="3" type="ORF">BJ684DRAFT_21937</name>
</gene>
<sequence length="253" mass="27326">MATPLVHRVARTMGRYAPLSLAETSWDNVGTLLEPPKPRKGNRILLTIDLSAPVLAEALADEQVSVILAYHPAIFRGIKRFSLSDHTQRTVLECAAAGIGIYSPHTSLDACEGGINDWLAQGCGSGTVEPITPADNPPEVNRVKKHLRLEHLRLASYTPEKPVHSIAICAGSGASMLGGVKADVYLTGEMSHHEVLAALHSDTSVILCEHSNSERGFLSQVLQPYLQKAFEKEGQEPVDVVVSKVDRDPLCVV</sequence>
<feature type="binding site" evidence="2">
    <location>
        <position position="71"/>
    </location>
    <ligand>
        <name>a divalent metal cation</name>
        <dbReference type="ChEBI" id="CHEBI:60240"/>
        <label>1</label>
    </ligand>
</feature>
<dbReference type="SUPFAM" id="SSF102705">
    <property type="entry name" value="NIF3 (NGG1p interacting factor 3)-like"/>
    <property type="match status" value="1"/>
</dbReference>
<evidence type="ECO:0000313" key="3">
    <source>
        <dbReference type="EMBL" id="RKP11489.1"/>
    </source>
</evidence>
<dbReference type="FunFam" id="3.40.1390.30:FF:000001">
    <property type="entry name" value="GTP cyclohydrolase 1 type 2"/>
    <property type="match status" value="1"/>
</dbReference>
<evidence type="ECO:0000256" key="1">
    <source>
        <dbReference type="ARBA" id="ARBA00006964"/>
    </source>
</evidence>
<proteinExistence type="inferred from homology"/>
<accession>A0A4V1IXL6</accession>
<dbReference type="EMBL" id="KZ988867">
    <property type="protein sequence ID" value="RKP11489.1"/>
    <property type="molecule type" value="Genomic_DNA"/>
</dbReference>
<keyword evidence="3" id="KW-0378">Hydrolase</keyword>
<dbReference type="Proteomes" id="UP000267251">
    <property type="component" value="Unassembled WGS sequence"/>
</dbReference>
<feature type="binding site" evidence="2">
    <location>
        <position position="210"/>
    </location>
    <ligand>
        <name>a divalent metal cation</name>
        <dbReference type="ChEBI" id="CHEBI:60240"/>
        <label>1</label>
    </ligand>
</feature>
<protein>
    <submittedName>
        <fullName evidence="3">GTP cyclohydrolase 1 type 2/Nif3</fullName>
    </submittedName>
</protein>
<comment type="similarity">
    <text evidence="1">Belongs to the GTP cyclohydrolase I type 2/NIF3 family.</text>
</comment>
<dbReference type="PANTHER" id="PTHR13799">
    <property type="entry name" value="NGG1 INTERACTING FACTOR 3"/>
    <property type="match status" value="1"/>
</dbReference>
<feature type="binding site" evidence="2">
    <location>
        <position position="109"/>
    </location>
    <ligand>
        <name>a divalent metal cation</name>
        <dbReference type="ChEBI" id="CHEBI:60240"/>
        <label>1</label>
    </ligand>
</feature>
<dbReference type="GO" id="GO:0005739">
    <property type="term" value="C:mitochondrion"/>
    <property type="evidence" value="ECO:0007669"/>
    <property type="project" value="TreeGrafter"/>
</dbReference>
<reference evidence="4" key="1">
    <citation type="journal article" date="2018" name="Nat. Microbiol.">
        <title>Leveraging single-cell genomics to expand the fungal tree of life.</title>
        <authorList>
            <person name="Ahrendt S.R."/>
            <person name="Quandt C.A."/>
            <person name="Ciobanu D."/>
            <person name="Clum A."/>
            <person name="Salamov A."/>
            <person name="Andreopoulos B."/>
            <person name="Cheng J.F."/>
            <person name="Woyke T."/>
            <person name="Pelin A."/>
            <person name="Henrissat B."/>
            <person name="Reynolds N.K."/>
            <person name="Benny G.L."/>
            <person name="Smith M.E."/>
            <person name="James T.Y."/>
            <person name="Grigoriev I.V."/>
        </authorList>
    </citation>
    <scope>NUCLEOTIDE SEQUENCE [LARGE SCALE GENOMIC DNA]</scope>
</reference>
<keyword evidence="4" id="KW-1185">Reference proteome</keyword>
<evidence type="ECO:0000313" key="4">
    <source>
        <dbReference type="Proteomes" id="UP000267251"/>
    </source>
</evidence>
<feature type="binding site" evidence="2">
    <location>
        <position position="214"/>
    </location>
    <ligand>
        <name>a divalent metal cation</name>
        <dbReference type="ChEBI" id="CHEBI:60240"/>
        <label>1</label>
    </ligand>
</feature>
<dbReference type="InterPro" id="IPR002678">
    <property type="entry name" value="DUF34/NIF3"/>
</dbReference>
<evidence type="ECO:0000256" key="2">
    <source>
        <dbReference type="PIRSR" id="PIRSR602678-1"/>
    </source>
</evidence>
<dbReference type="Gene3D" id="3.40.1390.30">
    <property type="entry name" value="NIF3 (NGG1p interacting factor 3)-like"/>
    <property type="match status" value="1"/>
</dbReference>
<dbReference type="GO" id="GO:0016787">
    <property type="term" value="F:hydrolase activity"/>
    <property type="evidence" value="ECO:0007669"/>
    <property type="project" value="UniProtKB-KW"/>
</dbReference>
<dbReference type="OrthoDB" id="3345469at2759"/>
<dbReference type="Pfam" id="PF01784">
    <property type="entry name" value="DUF34_NIF3"/>
    <property type="match status" value="1"/>
</dbReference>
<keyword evidence="2" id="KW-0479">Metal-binding</keyword>